<dbReference type="AlphaFoldDB" id="A0AA89C5I6"/>
<comment type="caution">
    <text evidence="2">The sequence shown here is derived from an EMBL/GenBank/DDBJ whole genome shotgun (WGS) entry which is preliminary data.</text>
</comment>
<dbReference type="Proteomes" id="UP001186944">
    <property type="component" value="Unassembled WGS sequence"/>
</dbReference>
<keyword evidence="1" id="KW-0175">Coiled coil</keyword>
<evidence type="ECO:0000313" key="2">
    <source>
        <dbReference type="EMBL" id="KAK3095537.1"/>
    </source>
</evidence>
<dbReference type="EMBL" id="VSWD01000008">
    <property type="protein sequence ID" value="KAK3095537.1"/>
    <property type="molecule type" value="Genomic_DNA"/>
</dbReference>
<protein>
    <submittedName>
        <fullName evidence="2">Uncharacterized protein</fullName>
    </submittedName>
</protein>
<name>A0AA89C5I6_PINIB</name>
<organism evidence="2 3">
    <name type="scientific">Pinctada imbricata</name>
    <name type="common">Atlantic pearl-oyster</name>
    <name type="synonym">Pinctada martensii</name>
    <dbReference type="NCBI Taxonomy" id="66713"/>
    <lineage>
        <taxon>Eukaryota</taxon>
        <taxon>Metazoa</taxon>
        <taxon>Spiralia</taxon>
        <taxon>Lophotrochozoa</taxon>
        <taxon>Mollusca</taxon>
        <taxon>Bivalvia</taxon>
        <taxon>Autobranchia</taxon>
        <taxon>Pteriomorphia</taxon>
        <taxon>Pterioida</taxon>
        <taxon>Pterioidea</taxon>
        <taxon>Pteriidae</taxon>
        <taxon>Pinctada</taxon>
    </lineage>
</organism>
<keyword evidence="3" id="KW-1185">Reference proteome</keyword>
<gene>
    <name evidence="2" type="ORF">FSP39_015850</name>
</gene>
<reference evidence="2" key="1">
    <citation type="submission" date="2019-08" db="EMBL/GenBank/DDBJ databases">
        <title>The improved chromosome-level genome for the pearl oyster Pinctada fucata martensii using PacBio sequencing and Hi-C.</title>
        <authorList>
            <person name="Zheng Z."/>
        </authorList>
    </citation>
    <scope>NUCLEOTIDE SEQUENCE</scope>
    <source>
        <strain evidence="2">ZZ-2019</strain>
        <tissue evidence="2">Adductor muscle</tissue>
    </source>
</reference>
<proteinExistence type="predicted"/>
<sequence length="209" mass="24085">MPKKPIEWLSAYQNVSQRQQEYLSKLHELRRDLQNKDEQMMMVAIERHRLLRGRRSDPKYPTMSKMPAKVMTFGPSPFPHRPCYNHVKGKFHLAPSPSPPKLPPIIKGKQLVEPKGDKSDKDHESIEAIAKRNKLNLTYCNLGMPDSPTGRRTNESPRQILKMSKVCLHGPHEPVAVVEMPMAKHLSHKEYITDFSSRKMLYSGPGKER</sequence>
<feature type="coiled-coil region" evidence="1">
    <location>
        <begin position="12"/>
        <end position="39"/>
    </location>
</feature>
<evidence type="ECO:0000313" key="3">
    <source>
        <dbReference type="Proteomes" id="UP001186944"/>
    </source>
</evidence>
<accession>A0AA89C5I6</accession>
<evidence type="ECO:0000256" key="1">
    <source>
        <dbReference type="SAM" id="Coils"/>
    </source>
</evidence>